<dbReference type="FunFam" id="3.40.50.300:FF:000016">
    <property type="entry name" value="Oligopeptide ABC transporter ATP-binding component"/>
    <property type="match status" value="2"/>
</dbReference>
<evidence type="ECO:0000256" key="4">
    <source>
        <dbReference type="ARBA" id="ARBA00022475"/>
    </source>
</evidence>
<keyword evidence="4" id="KW-1003">Cell membrane</keyword>
<feature type="domain" description="ABC transporter" evidence="8">
    <location>
        <begin position="298"/>
        <end position="553"/>
    </location>
</feature>
<keyword evidence="7" id="KW-0472">Membrane</keyword>
<evidence type="ECO:0000256" key="5">
    <source>
        <dbReference type="ARBA" id="ARBA00022741"/>
    </source>
</evidence>
<dbReference type="RefSeq" id="WP_176762595.1">
    <property type="nucleotide sequence ID" value="NZ_FNCS01000004.1"/>
</dbReference>
<protein>
    <submittedName>
        <fullName evidence="9">Peptide/nickel transport system ATP-binding protein</fullName>
    </submittedName>
</protein>
<proteinExistence type="inferred from homology"/>
<dbReference type="NCBIfam" id="NF008453">
    <property type="entry name" value="PRK11308.1"/>
    <property type="match status" value="2"/>
</dbReference>
<organism evidence="9 10">
    <name type="scientific">Pelagibacterium luteolum</name>
    <dbReference type="NCBI Taxonomy" id="440168"/>
    <lineage>
        <taxon>Bacteria</taxon>
        <taxon>Pseudomonadati</taxon>
        <taxon>Pseudomonadota</taxon>
        <taxon>Alphaproteobacteria</taxon>
        <taxon>Hyphomicrobiales</taxon>
        <taxon>Devosiaceae</taxon>
        <taxon>Pelagibacterium</taxon>
    </lineage>
</organism>
<dbReference type="GO" id="GO:0005886">
    <property type="term" value="C:plasma membrane"/>
    <property type="evidence" value="ECO:0007669"/>
    <property type="project" value="UniProtKB-SubCell"/>
</dbReference>
<keyword evidence="3" id="KW-0813">Transport</keyword>
<dbReference type="GO" id="GO:0055085">
    <property type="term" value="P:transmembrane transport"/>
    <property type="evidence" value="ECO:0007669"/>
    <property type="project" value="UniProtKB-ARBA"/>
</dbReference>
<evidence type="ECO:0000256" key="1">
    <source>
        <dbReference type="ARBA" id="ARBA00004417"/>
    </source>
</evidence>
<dbReference type="NCBIfam" id="NF007739">
    <property type="entry name" value="PRK10419.1"/>
    <property type="match status" value="2"/>
</dbReference>
<dbReference type="InterPro" id="IPR050388">
    <property type="entry name" value="ABC_Ni/Peptide_Import"/>
</dbReference>
<dbReference type="InterPro" id="IPR027417">
    <property type="entry name" value="P-loop_NTPase"/>
</dbReference>
<dbReference type="AlphaFoldDB" id="A0A1G7VJ81"/>
<keyword evidence="5" id="KW-0547">Nucleotide-binding</keyword>
<evidence type="ECO:0000313" key="10">
    <source>
        <dbReference type="Proteomes" id="UP000199495"/>
    </source>
</evidence>
<evidence type="ECO:0000256" key="2">
    <source>
        <dbReference type="ARBA" id="ARBA00005417"/>
    </source>
</evidence>
<dbReference type="CDD" id="cd03257">
    <property type="entry name" value="ABC_NikE_OppD_transporters"/>
    <property type="match status" value="2"/>
</dbReference>
<dbReference type="GO" id="GO:0005524">
    <property type="term" value="F:ATP binding"/>
    <property type="evidence" value="ECO:0007669"/>
    <property type="project" value="UniProtKB-KW"/>
</dbReference>
<dbReference type="SUPFAM" id="SSF52540">
    <property type="entry name" value="P-loop containing nucleoside triphosphate hydrolases"/>
    <property type="match status" value="2"/>
</dbReference>
<sequence length="563" mass="61227">MTETLKAAPVSQPVLSVKDLKVVFHLRRGDFTAVDGISFDIMPGEVLGVVGESGAGKSMTGTAIMGLIDRPGEVTATSISLKGERIDGLDEESMRRIRGKRIGMVFQDPLTSLNPLYTVGEQLIETIRRHLPLNEKQARERAIELLADAGIPDPAGRIDSYPHQFSGGMRQRVVISLALAAEPELVIADEPTSALDVSVQAQIIKVLKRLCAQRGVAVMLITHDMGVIAEAADRMIVMNKGKIVETGPVGDIIHRPQEPYTIKLIEAIPSIKSQNPRYVAAVAKGEVAIGGKTDAPIVTVDNLSKVFDLSPSLFARVLGGKSRKLVNAVNDVSFSIQRGQTYGLVGESGSGKSTCARMIVGLLEPTSGSIKLEGADIWRDKEATARRRQKIQMIFQDPYASLNPRWRVGEIIAEPIRALGISKNATEIGDRVADLLERVRLDPAAMRKYPHEFSGGQRQRIAIARALSSQPEFIICDEPTSALDVSVQAQVLELMSRLQEEFGLTYLLISHNLAVIRQMADAVGVLHNGVMVENGEVEQIFSDPRADYTRMLLDAVPDIAKVA</sequence>
<gene>
    <name evidence="9" type="ORF">SAMN04487974_104161</name>
</gene>
<keyword evidence="6 9" id="KW-0067">ATP-binding</keyword>
<keyword evidence="10" id="KW-1185">Reference proteome</keyword>
<evidence type="ECO:0000313" key="9">
    <source>
        <dbReference type="EMBL" id="SDG59621.1"/>
    </source>
</evidence>
<evidence type="ECO:0000256" key="6">
    <source>
        <dbReference type="ARBA" id="ARBA00022840"/>
    </source>
</evidence>
<dbReference type="PROSITE" id="PS00211">
    <property type="entry name" value="ABC_TRANSPORTER_1"/>
    <property type="match status" value="2"/>
</dbReference>
<dbReference type="STRING" id="440168.SAMN04487974_104161"/>
<dbReference type="Pfam" id="PF08352">
    <property type="entry name" value="oligo_HPY"/>
    <property type="match status" value="2"/>
</dbReference>
<dbReference type="Pfam" id="PF00005">
    <property type="entry name" value="ABC_tran"/>
    <property type="match status" value="2"/>
</dbReference>
<dbReference type="PANTHER" id="PTHR43297">
    <property type="entry name" value="OLIGOPEPTIDE TRANSPORT ATP-BINDING PROTEIN APPD"/>
    <property type="match status" value="1"/>
</dbReference>
<dbReference type="Gene3D" id="3.40.50.300">
    <property type="entry name" value="P-loop containing nucleotide triphosphate hydrolases"/>
    <property type="match status" value="2"/>
</dbReference>
<dbReference type="EMBL" id="FNCS01000004">
    <property type="protein sequence ID" value="SDG59621.1"/>
    <property type="molecule type" value="Genomic_DNA"/>
</dbReference>
<dbReference type="PROSITE" id="PS50893">
    <property type="entry name" value="ABC_TRANSPORTER_2"/>
    <property type="match status" value="2"/>
</dbReference>
<comment type="subcellular location">
    <subcellularLocation>
        <location evidence="1">Cell inner membrane</location>
        <topology evidence="1">Peripheral membrane protein</topology>
    </subcellularLocation>
</comment>
<dbReference type="GO" id="GO:0016887">
    <property type="term" value="F:ATP hydrolysis activity"/>
    <property type="evidence" value="ECO:0007669"/>
    <property type="project" value="InterPro"/>
</dbReference>
<reference evidence="9 10" key="1">
    <citation type="submission" date="2016-10" db="EMBL/GenBank/DDBJ databases">
        <authorList>
            <person name="de Groot N.N."/>
        </authorList>
    </citation>
    <scope>NUCLEOTIDE SEQUENCE [LARGE SCALE GENOMIC DNA]</scope>
    <source>
        <strain evidence="9 10">CGMCC 1.10267</strain>
    </source>
</reference>
<dbReference type="SMART" id="SM00382">
    <property type="entry name" value="AAA"/>
    <property type="match status" value="2"/>
</dbReference>
<dbReference type="Proteomes" id="UP000199495">
    <property type="component" value="Unassembled WGS sequence"/>
</dbReference>
<dbReference type="InterPro" id="IPR017871">
    <property type="entry name" value="ABC_transporter-like_CS"/>
</dbReference>
<dbReference type="InterPro" id="IPR003593">
    <property type="entry name" value="AAA+_ATPase"/>
</dbReference>
<dbReference type="InterPro" id="IPR003439">
    <property type="entry name" value="ABC_transporter-like_ATP-bd"/>
</dbReference>
<comment type="similarity">
    <text evidence="2">Belongs to the ABC transporter superfamily.</text>
</comment>
<evidence type="ECO:0000256" key="7">
    <source>
        <dbReference type="ARBA" id="ARBA00023136"/>
    </source>
</evidence>
<name>A0A1G7VJ81_9HYPH</name>
<dbReference type="InterPro" id="IPR013563">
    <property type="entry name" value="Oligopep_ABC_C"/>
</dbReference>
<feature type="domain" description="ABC transporter" evidence="8">
    <location>
        <begin position="17"/>
        <end position="265"/>
    </location>
</feature>
<evidence type="ECO:0000259" key="8">
    <source>
        <dbReference type="PROSITE" id="PS50893"/>
    </source>
</evidence>
<evidence type="ECO:0000256" key="3">
    <source>
        <dbReference type="ARBA" id="ARBA00022448"/>
    </source>
</evidence>
<dbReference type="PANTHER" id="PTHR43297:SF2">
    <property type="entry name" value="DIPEPTIDE TRANSPORT ATP-BINDING PROTEIN DPPD"/>
    <property type="match status" value="1"/>
</dbReference>
<accession>A0A1G7VJ81</accession>
<dbReference type="GO" id="GO:0015833">
    <property type="term" value="P:peptide transport"/>
    <property type="evidence" value="ECO:0007669"/>
    <property type="project" value="InterPro"/>
</dbReference>